<dbReference type="EMBL" id="SVCM01000089">
    <property type="protein sequence ID" value="MBE6060115.1"/>
    <property type="molecule type" value="Genomic_DNA"/>
</dbReference>
<dbReference type="Gene3D" id="3.40.630.190">
    <property type="entry name" value="LCP protein"/>
    <property type="match status" value="1"/>
</dbReference>
<protein>
    <submittedName>
        <fullName evidence="4">LytR family transcriptional regulator</fullName>
    </submittedName>
</protein>
<comment type="similarity">
    <text evidence="1">Belongs to the LytR/CpsA/Psr (LCP) family.</text>
</comment>
<proteinExistence type="inferred from homology"/>
<organism evidence="4 5">
    <name type="scientific">Clostridium sulfidigenes</name>
    <dbReference type="NCBI Taxonomy" id="318464"/>
    <lineage>
        <taxon>Bacteria</taxon>
        <taxon>Bacillati</taxon>
        <taxon>Bacillota</taxon>
        <taxon>Clostridia</taxon>
        <taxon>Eubacteriales</taxon>
        <taxon>Clostridiaceae</taxon>
        <taxon>Clostridium</taxon>
    </lineage>
</organism>
<evidence type="ECO:0000256" key="2">
    <source>
        <dbReference type="SAM" id="MobiDB-lite"/>
    </source>
</evidence>
<evidence type="ECO:0000313" key="4">
    <source>
        <dbReference type="EMBL" id="MBE6060115.1"/>
    </source>
</evidence>
<dbReference type="PANTHER" id="PTHR33392:SF6">
    <property type="entry name" value="POLYISOPRENYL-TEICHOIC ACID--PEPTIDOGLYCAN TEICHOIC ACID TRANSFERASE TAGU"/>
    <property type="match status" value="1"/>
</dbReference>
<feature type="region of interest" description="Disordered" evidence="2">
    <location>
        <begin position="346"/>
        <end position="409"/>
    </location>
</feature>
<reference evidence="4" key="1">
    <citation type="submission" date="2019-04" db="EMBL/GenBank/DDBJ databases">
        <title>Evolution of Biomass-Degrading Anaerobic Consortia Revealed by Metagenomics.</title>
        <authorList>
            <person name="Peng X."/>
        </authorList>
    </citation>
    <scope>NUCLEOTIDE SEQUENCE</scope>
    <source>
        <strain evidence="4">SIG254</strain>
    </source>
</reference>
<dbReference type="InterPro" id="IPR004474">
    <property type="entry name" value="LytR_CpsA_psr"/>
</dbReference>
<feature type="domain" description="Cell envelope-related transcriptional attenuator" evidence="3">
    <location>
        <begin position="67"/>
        <end position="226"/>
    </location>
</feature>
<feature type="non-terminal residue" evidence="4">
    <location>
        <position position="1"/>
    </location>
</feature>
<dbReference type="Pfam" id="PF03816">
    <property type="entry name" value="LytR_cpsA_psr"/>
    <property type="match status" value="1"/>
</dbReference>
<feature type="compositionally biased region" description="Polar residues" evidence="2">
    <location>
        <begin position="346"/>
        <end position="357"/>
    </location>
</feature>
<sequence length="409" mass="45899">IAIFIVILSVGLFYGNNLLSKMKRSNIDENDLGIKEEVKEKLQTSEINDIVNIAILGVDETKTDVGRSDALMIATFDPVHKKLKITSIMRDTYADIPDYGKDKINHAHAYGGPQLSIKTLNQNFGLNIEDYVKINFKELKKLVDAIGGIDMKLSDEEIVEVDKYIVRVSSKSNTPAKTLVKNESGKVHMDGFQTLGYCRIRSTANGDFDRTERHRKIMTEMFNKISKAGTAELASMATKLLPYVETSLSNKEIINLAANVLNLGTKNIEQERFPRDEYTQNSKIDGVFYLCYDEDYTEEQIHEYIFNDRKMWLEPNQKVYNHDAEHSHGNEISDYQNTNTETIAPNTNVQTEVSTPSNNDNTIENNTNDTGNSSNGNDSNNVDNTEGEGTSTDTPVEPPTEGTDQTTNP</sequence>
<dbReference type="PANTHER" id="PTHR33392">
    <property type="entry name" value="POLYISOPRENYL-TEICHOIC ACID--PEPTIDOGLYCAN TEICHOIC ACID TRANSFERASE TAGU"/>
    <property type="match status" value="1"/>
</dbReference>
<dbReference type="NCBIfam" id="TIGR00350">
    <property type="entry name" value="lytR_cpsA_psr"/>
    <property type="match status" value="1"/>
</dbReference>
<evidence type="ECO:0000256" key="1">
    <source>
        <dbReference type="ARBA" id="ARBA00006068"/>
    </source>
</evidence>
<name>A0A927WBD5_9CLOT</name>
<feature type="compositionally biased region" description="Low complexity" evidence="2">
    <location>
        <begin position="358"/>
        <end position="384"/>
    </location>
</feature>
<dbReference type="AlphaFoldDB" id="A0A927WBD5"/>
<dbReference type="InterPro" id="IPR050922">
    <property type="entry name" value="LytR/CpsA/Psr_CW_biosynth"/>
</dbReference>
<evidence type="ECO:0000313" key="5">
    <source>
        <dbReference type="Proteomes" id="UP000768462"/>
    </source>
</evidence>
<gene>
    <name evidence="4" type="ORF">E7215_08085</name>
</gene>
<comment type="caution">
    <text evidence="4">The sequence shown here is derived from an EMBL/GenBank/DDBJ whole genome shotgun (WGS) entry which is preliminary data.</text>
</comment>
<accession>A0A927WBD5</accession>
<evidence type="ECO:0000259" key="3">
    <source>
        <dbReference type="Pfam" id="PF03816"/>
    </source>
</evidence>
<dbReference type="Proteomes" id="UP000768462">
    <property type="component" value="Unassembled WGS sequence"/>
</dbReference>